<dbReference type="Pfam" id="PF02618">
    <property type="entry name" value="YceG"/>
    <property type="match status" value="1"/>
</dbReference>
<dbReference type="CDD" id="cd08010">
    <property type="entry name" value="MltG_like"/>
    <property type="match status" value="1"/>
</dbReference>
<proteinExistence type="inferred from homology"/>
<evidence type="ECO:0000313" key="9">
    <source>
        <dbReference type="EMBL" id="CAB4331166.1"/>
    </source>
</evidence>
<feature type="transmembrane region" description="Helical" evidence="8">
    <location>
        <begin position="28"/>
        <end position="49"/>
    </location>
</feature>
<evidence type="ECO:0000256" key="3">
    <source>
        <dbReference type="ARBA" id="ARBA00022989"/>
    </source>
</evidence>
<accession>A0A6J5YN93</accession>
<evidence type="ECO:0000256" key="6">
    <source>
        <dbReference type="ARBA" id="ARBA00023316"/>
    </source>
</evidence>
<keyword evidence="3 8" id="KW-1133">Transmembrane helix</keyword>
<dbReference type="AlphaFoldDB" id="A0A6J5YN93"/>
<dbReference type="InterPro" id="IPR003770">
    <property type="entry name" value="MLTG-like"/>
</dbReference>
<sequence>MSNLEIFESTSPTPRSGHRKQPKKKSRLRGLLTTVLAITIVAGGLAIVAPKVVSQFQGAANFPGPGEGAVQIEIAAGNTLAEIGNILKDNGVVASVDSFTNAAAANPDSSSIQPGFYSLKLKMSSAQSILALLDPATRVTKKVVIPEGKRATWIYATISKETGIPVSDFEAAAKNVSELGLPEYANNNVEGFLFPATYEFAPNADAATILKIMIARFADEAKKLDLVNVAANVDMTPYEVLIIASLLQVEGHPRDFAKVARVVYNRLDEPMRLQFDSTVNYGLDKSDVILTTDLLEKQTPYNTYLNDGLPPTPINSPGSAAISAAVAPEEGDWLYFITTDLGTQETKFTNSYKEFLTFKNEFLSYCDANPGTC</sequence>
<dbReference type="PANTHER" id="PTHR30518">
    <property type="entry name" value="ENDOLYTIC MUREIN TRANSGLYCOSYLASE"/>
    <property type="match status" value="1"/>
</dbReference>
<evidence type="ECO:0000256" key="2">
    <source>
        <dbReference type="ARBA" id="ARBA00022692"/>
    </source>
</evidence>
<organism evidence="9">
    <name type="scientific">freshwater metagenome</name>
    <dbReference type="NCBI Taxonomy" id="449393"/>
    <lineage>
        <taxon>unclassified sequences</taxon>
        <taxon>metagenomes</taxon>
        <taxon>ecological metagenomes</taxon>
    </lineage>
</organism>
<keyword evidence="5" id="KW-0456">Lyase</keyword>
<feature type="compositionally biased region" description="Polar residues" evidence="7">
    <location>
        <begin position="1"/>
        <end position="14"/>
    </location>
</feature>
<evidence type="ECO:0000256" key="4">
    <source>
        <dbReference type="ARBA" id="ARBA00023136"/>
    </source>
</evidence>
<evidence type="ECO:0000256" key="5">
    <source>
        <dbReference type="ARBA" id="ARBA00023239"/>
    </source>
</evidence>
<protein>
    <submittedName>
        <fullName evidence="9">Unannotated protein</fullName>
    </submittedName>
</protein>
<dbReference type="PANTHER" id="PTHR30518:SF2">
    <property type="entry name" value="ENDOLYTIC MUREIN TRANSGLYCOSYLASE"/>
    <property type="match status" value="1"/>
</dbReference>
<dbReference type="NCBIfam" id="TIGR00247">
    <property type="entry name" value="endolytic transglycosylase MltG"/>
    <property type="match status" value="1"/>
</dbReference>
<keyword evidence="4 8" id="KW-0472">Membrane</keyword>
<dbReference type="Gene3D" id="3.30.1490.480">
    <property type="entry name" value="Endolytic murein transglycosylase"/>
    <property type="match status" value="1"/>
</dbReference>
<feature type="compositionally biased region" description="Basic residues" evidence="7">
    <location>
        <begin position="16"/>
        <end position="26"/>
    </location>
</feature>
<reference evidence="9" key="1">
    <citation type="submission" date="2020-05" db="EMBL/GenBank/DDBJ databases">
        <authorList>
            <person name="Chiriac C."/>
            <person name="Salcher M."/>
            <person name="Ghai R."/>
            <person name="Kavagutti S V."/>
        </authorList>
    </citation>
    <scope>NUCLEOTIDE SEQUENCE</scope>
</reference>
<dbReference type="GO" id="GO:0071555">
    <property type="term" value="P:cell wall organization"/>
    <property type="evidence" value="ECO:0007669"/>
    <property type="project" value="UniProtKB-KW"/>
</dbReference>
<dbReference type="HAMAP" id="MF_02065">
    <property type="entry name" value="MltG"/>
    <property type="match status" value="1"/>
</dbReference>
<gene>
    <name evidence="9" type="ORF">UFOPK3770_00190</name>
</gene>
<name>A0A6J5YN93_9ZZZZ</name>
<evidence type="ECO:0000256" key="7">
    <source>
        <dbReference type="SAM" id="MobiDB-lite"/>
    </source>
</evidence>
<keyword evidence="6" id="KW-0961">Cell wall biogenesis/degradation</keyword>
<keyword evidence="2 8" id="KW-0812">Transmembrane</keyword>
<evidence type="ECO:0000256" key="1">
    <source>
        <dbReference type="ARBA" id="ARBA00022475"/>
    </source>
</evidence>
<dbReference type="EMBL" id="CAESAJ010000009">
    <property type="protein sequence ID" value="CAB4331166.1"/>
    <property type="molecule type" value="Genomic_DNA"/>
</dbReference>
<feature type="region of interest" description="Disordered" evidence="7">
    <location>
        <begin position="1"/>
        <end position="26"/>
    </location>
</feature>
<dbReference type="GO" id="GO:0016829">
    <property type="term" value="F:lyase activity"/>
    <property type="evidence" value="ECO:0007669"/>
    <property type="project" value="UniProtKB-KW"/>
</dbReference>
<evidence type="ECO:0000256" key="8">
    <source>
        <dbReference type="SAM" id="Phobius"/>
    </source>
</evidence>
<keyword evidence="1" id="KW-1003">Cell membrane</keyword>